<evidence type="ECO:0000313" key="2">
    <source>
        <dbReference type="Proteomes" id="UP001165960"/>
    </source>
</evidence>
<proteinExistence type="predicted"/>
<organism evidence="1 2">
    <name type="scientific">Entomophthora muscae</name>
    <dbReference type="NCBI Taxonomy" id="34485"/>
    <lineage>
        <taxon>Eukaryota</taxon>
        <taxon>Fungi</taxon>
        <taxon>Fungi incertae sedis</taxon>
        <taxon>Zoopagomycota</taxon>
        <taxon>Entomophthoromycotina</taxon>
        <taxon>Entomophthoromycetes</taxon>
        <taxon>Entomophthorales</taxon>
        <taxon>Entomophthoraceae</taxon>
        <taxon>Entomophthora</taxon>
    </lineage>
</organism>
<gene>
    <name evidence="1" type="ORF">DSO57_1022199</name>
</gene>
<dbReference type="Proteomes" id="UP001165960">
    <property type="component" value="Unassembled WGS sequence"/>
</dbReference>
<name>A0ACC2SGB0_9FUNG</name>
<reference evidence="1" key="1">
    <citation type="submission" date="2022-04" db="EMBL/GenBank/DDBJ databases">
        <title>Genome of the entomopathogenic fungus Entomophthora muscae.</title>
        <authorList>
            <person name="Elya C."/>
            <person name="Lovett B.R."/>
            <person name="Lee E."/>
            <person name="Macias A.M."/>
            <person name="Hajek A.E."/>
            <person name="De Bivort B.L."/>
            <person name="Kasson M.T."/>
            <person name="De Fine Licht H.H."/>
            <person name="Stajich J.E."/>
        </authorList>
    </citation>
    <scope>NUCLEOTIDE SEQUENCE</scope>
    <source>
        <strain evidence="1">Berkeley</strain>
    </source>
</reference>
<comment type="caution">
    <text evidence="1">The sequence shown here is derived from an EMBL/GenBank/DDBJ whole genome shotgun (WGS) entry which is preliminary data.</text>
</comment>
<protein>
    <submittedName>
        <fullName evidence="1">Uncharacterized protein</fullName>
    </submittedName>
</protein>
<sequence>MGQACTPSFWVNKAPKPFPLALISIANGRFYLSNFNTGASINLCFHSSNIFGWAPPQMNKVFFLYGNLSCSTHLVVFSDPSLDPS</sequence>
<evidence type="ECO:0000313" key="1">
    <source>
        <dbReference type="EMBL" id="KAJ9061286.1"/>
    </source>
</evidence>
<accession>A0ACC2SGB0</accession>
<keyword evidence="2" id="KW-1185">Reference proteome</keyword>
<dbReference type="EMBL" id="QTSX02005081">
    <property type="protein sequence ID" value="KAJ9061286.1"/>
    <property type="molecule type" value="Genomic_DNA"/>
</dbReference>